<keyword evidence="2 3" id="KW-0802">TPR repeat</keyword>
<dbReference type="Pfam" id="PF00515">
    <property type="entry name" value="TPR_1"/>
    <property type="match status" value="1"/>
</dbReference>
<dbReference type="Pfam" id="PF12770">
    <property type="entry name" value="CHAT"/>
    <property type="match status" value="1"/>
</dbReference>
<dbReference type="GO" id="GO:0009279">
    <property type="term" value="C:cell outer membrane"/>
    <property type="evidence" value="ECO:0007669"/>
    <property type="project" value="TreeGrafter"/>
</dbReference>
<dbReference type="InParanoid" id="K9TAH9"/>
<proteinExistence type="predicted"/>
<dbReference type="Gene3D" id="3.40.50.1460">
    <property type="match status" value="1"/>
</dbReference>
<evidence type="ECO:0000256" key="3">
    <source>
        <dbReference type="PROSITE-ProRule" id="PRU00339"/>
    </source>
</evidence>
<dbReference type="GO" id="GO:0046813">
    <property type="term" value="P:receptor-mediated virion attachment to host cell"/>
    <property type="evidence" value="ECO:0007669"/>
    <property type="project" value="TreeGrafter"/>
</dbReference>
<dbReference type="PANTHER" id="PTHR44858">
    <property type="entry name" value="TETRATRICOPEPTIDE REPEAT PROTEIN 6"/>
    <property type="match status" value="1"/>
</dbReference>
<feature type="repeat" description="TPR" evidence="3">
    <location>
        <begin position="300"/>
        <end position="333"/>
    </location>
</feature>
<keyword evidence="6" id="KW-1185">Reference proteome</keyword>
<dbReference type="InterPro" id="IPR024983">
    <property type="entry name" value="CHAT_dom"/>
</dbReference>
<organism evidence="5 6">
    <name type="scientific">Oscillatoria acuminata PCC 6304</name>
    <dbReference type="NCBI Taxonomy" id="56110"/>
    <lineage>
        <taxon>Bacteria</taxon>
        <taxon>Bacillati</taxon>
        <taxon>Cyanobacteriota</taxon>
        <taxon>Cyanophyceae</taxon>
        <taxon>Oscillatoriophycideae</taxon>
        <taxon>Oscillatoriales</taxon>
        <taxon>Oscillatoriaceae</taxon>
        <taxon>Oscillatoria</taxon>
    </lineage>
</organism>
<gene>
    <name evidence="5" type="ORF">Oscil6304_0120</name>
</gene>
<dbReference type="eggNOG" id="COG0457">
    <property type="taxonomic scope" value="Bacteria"/>
</dbReference>
<dbReference type="InterPro" id="IPR019734">
    <property type="entry name" value="TPR_rpt"/>
</dbReference>
<feature type="domain" description="CHAT" evidence="4">
    <location>
        <begin position="645"/>
        <end position="994"/>
    </location>
</feature>
<evidence type="ECO:0000256" key="2">
    <source>
        <dbReference type="ARBA" id="ARBA00022803"/>
    </source>
</evidence>
<reference evidence="5 6" key="1">
    <citation type="submission" date="2012-06" db="EMBL/GenBank/DDBJ databases">
        <title>Finished chromosome of genome of Oscillatoria acuminata PCC 6304.</title>
        <authorList>
            <consortium name="US DOE Joint Genome Institute"/>
            <person name="Gugger M."/>
            <person name="Coursin T."/>
            <person name="Rippka R."/>
            <person name="Tandeau De Marsac N."/>
            <person name="Huntemann M."/>
            <person name="Wei C.-L."/>
            <person name="Han J."/>
            <person name="Detter J.C."/>
            <person name="Han C."/>
            <person name="Tapia R."/>
            <person name="Davenport K."/>
            <person name="Daligault H."/>
            <person name="Erkkila T."/>
            <person name="Gu W."/>
            <person name="Munk A.C.C."/>
            <person name="Teshima H."/>
            <person name="Xu Y."/>
            <person name="Chain P."/>
            <person name="Chen A."/>
            <person name="Krypides N."/>
            <person name="Mavromatis K."/>
            <person name="Markowitz V."/>
            <person name="Szeto E."/>
            <person name="Ivanova N."/>
            <person name="Mikhailova N."/>
            <person name="Ovchinnikova G."/>
            <person name="Pagani I."/>
            <person name="Pati A."/>
            <person name="Goodwin L."/>
            <person name="Peters L."/>
            <person name="Pitluck S."/>
            <person name="Woyke T."/>
            <person name="Kerfeld C."/>
        </authorList>
    </citation>
    <scope>NUCLEOTIDE SEQUENCE [LARGE SCALE GENOMIC DNA]</scope>
    <source>
        <strain evidence="5 6">PCC 6304</strain>
    </source>
</reference>
<sequence>MWRKLWRWLKQIYHSLQQRFQKPEPPPPPRLIPDIERETKFMQTPVVEVEETGEVQEKDEAEELYQRGKEQFYRGNFTDALASWNEAIRLKRDYPDAYYLRGVAQGQLGQKEDAIASFNEAIHFKRDFPDAYYNRGVAQGQLGQNKDAIASFNEAICLKPNFPDAYYNRGVVQGQLGQKEDAIASFNEAICLKPNFSDAYYLRGLTQSQLGQYEDAIASFNEAIRLKPDFPDAYFHRGIVLCDHLKQYEDAIASFNEAIRFKSDFDTAYCNRGVAQRNLGQYEDAIASFNEAIRLKPDFSYAYFKRGVAQSKLRQYEDAIASFDSGLTLKRDAWQDWGNRGDAAGMLHRRNSPYLPSAFAILNPDLNERGFKGAMASYEEGLKYCPKDTHPEGWGMLHFDIANAYYNRSRKNPKTRYQDRQTAHTHYNLALETLTETAYPEAHLKVLRRLIRLLLGWNQTEQAQELKRRGTDVLRRLVEECTSPRKQRKLTLEFADFNQLTVDLWVQQGDVVQALEVAEAGKNACLSWLLDGRGDAVAEPSWQQIRKLLQGQTAVVYWHLSPYALTTFILKPDEDEPRVLRQSRFQDQSGYLGNLQELETWIEEWNQAYSRDKGNKTSAQSASWRKSLPQQLDRLSEILQISAILEELNHCQGYHRLILIPHKDLHRLPLHALFLNQDGFAESCAITYLPSAVFGLSLLDAAPSPEAQSLLSMGHEEPPQPPLAKGGLFSIGEEPPQPPLAKGGLFSSILSIENPKSLIKDRDGSHKPLAPLPAADIESEMISRLFPTSTRFAETEATTPAVKTALEQGHHVLHFTGHGYYEFADPVASALFLSGDDVLTVQDIIQLNLSSYHLIYLSACETAVTGNPTITSEYVGLTSGFLRSGVGSVLSTLWQVQSDASTLFALYFYQQLQQGHSYPVAFTATQKWLKSVTKADLSQWYQQQIEKLEQQPELSDGDIRCLNYFEGCRNGLAIIKENTPFSDPYHWSPFTLYGL</sequence>
<dbReference type="Pfam" id="PF13414">
    <property type="entry name" value="TPR_11"/>
    <property type="match status" value="3"/>
</dbReference>
<evidence type="ECO:0000313" key="6">
    <source>
        <dbReference type="Proteomes" id="UP000010367"/>
    </source>
</evidence>
<evidence type="ECO:0000259" key="4">
    <source>
        <dbReference type="Pfam" id="PF12770"/>
    </source>
</evidence>
<accession>K9TAH9</accession>
<dbReference type="RefSeq" id="WP_015146527.1">
    <property type="nucleotide sequence ID" value="NC_019693.1"/>
</dbReference>
<dbReference type="InterPro" id="IPR050498">
    <property type="entry name" value="Ycf3"/>
</dbReference>
<dbReference type="PATRIC" id="fig|56110.3.peg.137"/>
<dbReference type="Proteomes" id="UP000010367">
    <property type="component" value="Chromosome"/>
</dbReference>
<evidence type="ECO:0000313" key="5">
    <source>
        <dbReference type="EMBL" id="AFY79877.1"/>
    </source>
</evidence>
<dbReference type="STRING" id="56110.Oscil6304_0120"/>
<dbReference type="PROSITE" id="PS50293">
    <property type="entry name" value="TPR_REGION"/>
    <property type="match status" value="3"/>
</dbReference>
<feature type="repeat" description="TPR" evidence="3">
    <location>
        <begin position="129"/>
        <end position="162"/>
    </location>
</feature>
<dbReference type="SUPFAM" id="SSF48452">
    <property type="entry name" value="TPR-like"/>
    <property type="match status" value="2"/>
</dbReference>
<dbReference type="PANTHER" id="PTHR44858:SF1">
    <property type="entry name" value="UDP-N-ACETYLGLUCOSAMINE--PEPTIDE N-ACETYLGLUCOSAMINYLTRANSFERASE SPINDLY-RELATED"/>
    <property type="match status" value="1"/>
</dbReference>
<feature type="repeat" description="TPR" evidence="3">
    <location>
        <begin position="197"/>
        <end position="230"/>
    </location>
</feature>
<feature type="repeat" description="TPR" evidence="3">
    <location>
        <begin position="266"/>
        <end position="299"/>
    </location>
</feature>
<dbReference type="OrthoDB" id="3882674at2"/>
<dbReference type="AlphaFoldDB" id="K9TAH9"/>
<dbReference type="EMBL" id="CP003607">
    <property type="protein sequence ID" value="AFY79877.1"/>
    <property type="molecule type" value="Genomic_DNA"/>
</dbReference>
<dbReference type="Gene3D" id="1.25.40.10">
    <property type="entry name" value="Tetratricopeptide repeat domain"/>
    <property type="match status" value="4"/>
</dbReference>
<dbReference type="PROSITE" id="PS50005">
    <property type="entry name" value="TPR"/>
    <property type="match status" value="6"/>
</dbReference>
<keyword evidence="1" id="KW-0677">Repeat</keyword>
<dbReference type="SMART" id="SM00028">
    <property type="entry name" value="TPR"/>
    <property type="match status" value="8"/>
</dbReference>
<dbReference type="eggNOG" id="COG4995">
    <property type="taxonomic scope" value="Bacteria"/>
</dbReference>
<dbReference type="Pfam" id="PF13181">
    <property type="entry name" value="TPR_8"/>
    <property type="match status" value="1"/>
</dbReference>
<protein>
    <submittedName>
        <fullName evidence="5">Tetratricopeptide repeat protein</fullName>
    </submittedName>
</protein>
<dbReference type="HOGENOM" id="CLU_003728_15_0_3"/>
<dbReference type="InterPro" id="IPR011990">
    <property type="entry name" value="TPR-like_helical_dom_sf"/>
</dbReference>
<feature type="repeat" description="TPR" evidence="3">
    <location>
        <begin position="95"/>
        <end position="128"/>
    </location>
</feature>
<evidence type="ECO:0000256" key="1">
    <source>
        <dbReference type="ARBA" id="ARBA00022737"/>
    </source>
</evidence>
<name>K9TAH9_9CYAN</name>
<feature type="repeat" description="TPR" evidence="3">
    <location>
        <begin position="163"/>
        <end position="196"/>
    </location>
</feature>
<dbReference type="KEGG" id="oac:Oscil6304_0120"/>